<reference evidence="2 3" key="1">
    <citation type="submission" date="2019-01" db="EMBL/GenBank/DDBJ databases">
        <title>Genome sequencing of strain DFW100M-13.</title>
        <authorList>
            <person name="Heo J."/>
            <person name="Kim S.-J."/>
            <person name="Kim J.-S."/>
            <person name="Hong S.-B."/>
            <person name="Kwon S.-W."/>
        </authorList>
    </citation>
    <scope>NUCLEOTIDE SEQUENCE [LARGE SCALE GENOMIC DNA]</scope>
    <source>
        <strain evidence="2 3">DFW100M-13</strain>
    </source>
</reference>
<name>A0A4P6EKJ3_9MICO</name>
<feature type="transmembrane region" description="Helical" evidence="1">
    <location>
        <begin position="75"/>
        <end position="92"/>
    </location>
</feature>
<evidence type="ECO:0000313" key="3">
    <source>
        <dbReference type="Proteomes" id="UP000293995"/>
    </source>
</evidence>
<keyword evidence="1" id="KW-0472">Membrane</keyword>
<evidence type="ECO:0000313" key="2">
    <source>
        <dbReference type="EMBL" id="QAY60667.1"/>
    </source>
</evidence>
<keyword evidence="3" id="KW-1185">Reference proteome</keyword>
<gene>
    <name evidence="2" type="ORF">ET475_12180</name>
</gene>
<dbReference type="AlphaFoldDB" id="A0A4P6EKJ3"/>
<dbReference type="Proteomes" id="UP000293995">
    <property type="component" value="Chromosome"/>
</dbReference>
<keyword evidence="1" id="KW-0812">Transmembrane</keyword>
<evidence type="ECO:0000256" key="1">
    <source>
        <dbReference type="SAM" id="Phobius"/>
    </source>
</evidence>
<keyword evidence="1" id="KW-1133">Transmembrane helix</keyword>
<proteinExistence type="predicted"/>
<dbReference type="EMBL" id="CP035494">
    <property type="protein sequence ID" value="QAY60667.1"/>
    <property type="molecule type" value="Genomic_DNA"/>
</dbReference>
<protein>
    <submittedName>
        <fullName evidence="2">Uncharacterized protein</fullName>
    </submittedName>
</protein>
<accession>A0A4P6EKJ3</accession>
<sequence>MSELIPVAAALIAAVDVFRGERVPRGFRAMPLVAVGLCVVPPVIFQVLLVPGAFSSGVALGLLPTLSELATLCRLVALVGLGVMAIVVAQRSPGGVAVPVYSSSDEAP</sequence>
<dbReference type="KEGG" id="mprt:ET475_12180"/>
<organism evidence="2 3">
    <name type="scientific">Microbacterium protaetiae</name>
    <dbReference type="NCBI Taxonomy" id="2509458"/>
    <lineage>
        <taxon>Bacteria</taxon>
        <taxon>Bacillati</taxon>
        <taxon>Actinomycetota</taxon>
        <taxon>Actinomycetes</taxon>
        <taxon>Micrococcales</taxon>
        <taxon>Microbacteriaceae</taxon>
        <taxon>Microbacterium</taxon>
    </lineage>
</organism>
<feature type="transmembrane region" description="Helical" evidence="1">
    <location>
        <begin position="43"/>
        <end position="63"/>
    </location>
</feature>